<dbReference type="PANTHER" id="PTHR12001:SF86">
    <property type="entry name" value="GERANYLGERANYL DIPHOSPHATE SYNTHASE"/>
    <property type="match status" value="1"/>
</dbReference>
<name>A0A0F9EU63_9ZZZZ</name>
<dbReference type="EMBL" id="LAZR01023684">
    <property type="protein sequence ID" value="KKL77668.1"/>
    <property type="molecule type" value="Genomic_DNA"/>
</dbReference>
<dbReference type="GO" id="GO:0008299">
    <property type="term" value="P:isoprenoid biosynthetic process"/>
    <property type="evidence" value="ECO:0007669"/>
    <property type="project" value="InterPro"/>
</dbReference>
<dbReference type="InterPro" id="IPR000092">
    <property type="entry name" value="Polyprenyl_synt"/>
</dbReference>
<dbReference type="Pfam" id="PF00348">
    <property type="entry name" value="polyprenyl_synt"/>
    <property type="match status" value="1"/>
</dbReference>
<reference evidence="1" key="1">
    <citation type="journal article" date="2015" name="Nature">
        <title>Complex archaea that bridge the gap between prokaryotes and eukaryotes.</title>
        <authorList>
            <person name="Spang A."/>
            <person name="Saw J.H."/>
            <person name="Jorgensen S.L."/>
            <person name="Zaremba-Niedzwiedzka K."/>
            <person name="Martijn J."/>
            <person name="Lind A.E."/>
            <person name="van Eijk R."/>
            <person name="Schleper C."/>
            <person name="Guy L."/>
            <person name="Ettema T.J."/>
        </authorList>
    </citation>
    <scope>NUCLEOTIDE SEQUENCE</scope>
</reference>
<feature type="non-terminal residue" evidence="1">
    <location>
        <position position="149"/>
    </location>
</feature>
<gene>
    <name evidence="1" type="ORF">LCGC14_2032570</name>
</gene>
<accession>A0A0F9EU63</accession>
<protein>
    <submittedName>
        <fullName evidence="1">Uncharacterized protein</fullName>
    </submittedName>
</protein>
<dbReference type="Gene3D" id="1.10.600.10">
    <property type="entry name" value="Farnesyl Diphosphate Synthase"/>
    <property type="match status" value="1"/>
</dbReference>
<dbReference type="InterPro" id="IPR008949">
    <property type="entry name" value="Isoprenoid_synthase_dom_sf"/>
</dbReference>
<dbReference type="AlphaFoldDB" id="A0A0F9EU63"/>
<dbReference type="GO" id="GO:0004659">
    <property type="term" value="F:prenyltransferase activity"/>
    <property type="evidence" value="ECO:0007669"/>
    <property type="project" value="InterPro"/>
</dbReference>
<organism evidence="1">
    <name type="scientific">marine sediment metagenome</name>
    <dbReference type="NCBI Taxonomy" id="412755"/>
    <lineage>
        <taxon>unclassified sequences</taxon>
        <taxon>metagenomes</taxon>
        <taxon>ecological metagenomes</taxon>
    </lineage>
</organism>
<evidence type="ECO:0000313" key="1">
    <source>
        <dbReference type="EMBL" id="KKL77668.1"/>
    </source>
</evidence>
<sequence length="149" mass="16147">MEARSFRGRVSPLSLLTERGFLVEILDHFRGQIEQELREVLGMADTHGGIDVMLGYHMGFCNPEGTAAELPKGKYLRPALSLAMCSALGGVAAHALGAAASIELAHRASLIFDDIQDQGKERNKRPTVWTVWGPEQAINAGLALSCFAR</sequence>
<proteinExistence type="predicted"/>
<dbReference type="PANTHER" id="PTHR12001">
    <property type="entry name" value="GERANYLGERANYL PYROPHOSPHATE SYNTHASE"/>
    <property type="match status" value="1"/>
</dbReference>
<comment type="caution">
    <text evidence="1">The sequence shown here is derived from an EMBL/GenBank/DDBJ whole genome shotgun (WGS) entry which is preliminary data.</text>
</comment>
<dbReference type="SUPFAM" id="SSF48576">
    <property type="entry name" value="Terpenoid synthases"/>
    <property type="match status" value="1"/>
</dbReference>